<reference evidence="3 4" key="1">
    <citation type="submission" date="2023-07" db="EMBL/GenBank/DDBJ databases">
        <title>Sorghum-associated microbial communities from plants grown in Nebraska, USA.</title>
        <authorList>
            <person name="Schachtman D."/>
        </authorList>
    </citation>
    <scope>NUCLEOTIDE SEQUENCE [LARGE SCALE GENOMIC DNA]</scope>
    <source>
        <strain evidence="3 4">DS994</strain>
    </source>
</reference>
<dbReference type="Proteomes" id="UP001226389">
    <property type="component" value="Unassembled WGS sequence"/>
</dbReference>
<dbReference type="EMBL" id="JAUSSY010000002">
    <property type="protein sequence ID" value="MDQ0117513.1"/>
    <property type="molecule type" value="Genomic_DNA"/>
</dbReference>
<evidence type="ECO:0000313" key="3">
    <source>
        <dbReference type="EMBL" id="MDQ0117513.1"/>
    </source>
</evidence>
<sequence length="117" mass="11031">MAPGTQAAVPGSGVAGSPFVPGATVADGSAFGAPAQTPAGSPDAAYASALPTSLSINARQSQPTRAPQAAGAPAGPGQAVSSTGPLPGVPDAMVWLGAGLVGVGAAAGLVFLRMRRL</sequence>
<keyword evidence="2" id="KW-1133">Transmembrane helix</keyword>
<keyword evidence="4" id="KW-1185">Reference proteome</keyword>
<name>A0ABT9UD00_9MICC</name>
<proteinExistence type="predicted"/>
<keyword evidence="2" id="KW-0812">Transmembrane</keyword>
<feature type="compositionally biased region" description="Low complexity" evidence="1">
    <location>
        <begin position="66"/>
        <end position="79"/>
    </location>
</feature>
<evidence type="ECO:0000256" key="2">
    <source>
        <dbReference type="SAM" id="Phobius"/>
    </source>
</evidence>
<dbReference type="RefSeq" id="WP_307488378.1">
    <property type="nucleotide sequence ID" value="NZ_JAUSSY010000002.1"/>
</dbReference>
<accession>A0ABT9UD00</accession>
<organism evidence="3 4">
    <name type="scientific">Pseudarthrobacter defluvii</name>
    <dbReference type="NCBI Taxonomy" id="410837"/>
    <lineage>
        <taxon>Bacteria</taxon>
        <taxon>Bacillati</taxon>
        <taxon>Actinomycetota</taxon>
        <taxon>Actinomycetes</taxon>
        <taxon>Micrococcales</taxon>
        <taxon>Micrococcaceae</taxon>
        <taxon>Pseudarthrobacter</taxon>
    </lineage>
</organism>
<keyword evidence="2" id="KW-0472">Membrane</keyword>
<evidence type="ECO:0000256" key="1">
    <source>
        <dbReference type="SAM" id="MobiDB-lite"/>
    </source>
</evidence>
<comment type="caution">
    <text evidence="3">The sequence shown here is derived from an EMBL/GenBank/DDBJ whole genome shotgun (WGS) entry which is preliminary data.</text>
</comment>
<gene>
    <name evidence="3" type="ORF">J2T22_000683</name>
</gene>
<evidence type="ECO:0008006" key="5">
    <source>
        <dbReference type="Google" id="ProtNLM"/>
    </source>
</evidence>
<evidence type="ECO:0000313" key="4">
    <source>
        <dbReference type="Proteomes" id="UP001226389"/>
    </source>
</evidence>
<feature type="transmembrane region" description="Helical" evidence="2">
    <location>
        <begin position="92"/>
        <end position="112"/>
    </location>
</feature>
<protein>
    <recommendedName>
        <fullName evidence="5">Gram-positive cocci surface proteins LPxTG domain-containing protein</fullName>
    </recommendedName>
</protein>
<feature type="region of interest" description="Disordered" evidence="1">
    <location>
        <begin position="26"/>
        <end position="86"/>
    </location>
</feature>
<feature type="compositionally biased region" description="Polar residues" evidence="1">
    <location>
        <begin position="50"/>
        <end position="65"/>
    </location>
</feature>